<dbReference type="PROSITE" id="PS50267">
    <property type="entry name" value="NA_NEUROTRAN_SYMP_3"/>
    <property type="match status" value="1"/>
</dbReference>
<evidence type="ECO:0000256" key="9">
    <source>
        <dbReference type="ARBA" id="ARBA00023065"/>
    </source>
</evidence>
<feature type="binding site" evidence="15">
    <location>
        <position position="97"/>
    </location>
    <ligand>
        <name>Na(+)</name>
        <dbReference type="ChEBI" id="CHEBI:29101"/>
        <label>1</label>
    </ligand>
</feature>
<keyword evidence="8 15" id="KW-0915">Sodium</keyword>
<evidence type="ECO:0000256" key="2">
    <source>
        <dbReference type="ARBA" id="ARBA00006459"/>
    </source>
</evidence>
<dbReference type="EMBL" id="JABSTR010000002">
    <property type="protein sequence ID" value="KAH9363278.1"/>
    <property type="molecule type" value="Genomic_DNA"/>
</dbReference>
<organism evidence="17 18">
    <name type="scientific">Haemaphysalis longicornis</name>
    <name type="common">Bush tick</name>
    <dbReference type="NCBI Taxonomy" id="44386"/>
    <lineage>
        <taxon>Eukaryota</taxon>
        <taxon>Metazoa</taxon>
        <taxon>Ecdysozoa</taxon>
        <taxon>Arthropoda</taxon>
        <taxon>Chelicerata</taxon>
        <taxon>Arachnida</taxon>
        <taxon>Acari</taxon>
        <taxon>Parasitiformes</taxon>
        <taxon>Ixodida</taxon>
        <taxon>Ixodoidea</taxon>
        <taxon>Ixodidae</taxon>
        <taxon>Haemaphysalinae</taxon>
        <taxon>Haemaphysalis</taxon>
    </lineage>
</organism>
<dbReference type="PANTHER" id="PTHR11616:SF321">
    <property type="entry name" value="SODIUM-DEPENDENT NUTRIENT AMINO ACID TRANSPORTER 1-RELATED"/>
    <property type="match status" value="1"/>
</dbReference>
<feature type="binding site" evidence="15">
    <location>
        <position position="90"/>
    </location>
    <ligand>
        <name>Na(+)</name>
        <dbReference type="ChEBI" id="CHEBI:29101"/>
        <label>1</label>
    </ligand>
</feature>
<dbReference type="PRINTS" id="PR00176">
    <property type="entry name" value="NANEUSMPORT"/>
</dbReference>
<keyword evidence="5" id="KW-0769">Symport</keyword>
<reference evidence="17 18" key="1">
    <citation type="journal article" date="2020" name="Cell">
        <title>Large-Scale Comparative Analyses of Tick Genomes Elucidate Their Genetic Diversity and Vector Capacities.</title>
        <authorList>
            <consortium name="Tick Genome and Microbiome Consortium (TIGMIC)"/>
            <person name="Jia N."/>
            <person name="Wang J."/>
            <person name="Shi W."/>
            <person name="Du L."/>
            <person name="Sun Y."/>
            <person name="Zhan W."/>
            <person name="Jiang J.F."/>
            <person name="Wang Q."/>
            <person name="Zhang B."/>
            <person name="Ji P."/>
            <person name="Bell-Sakyi L."/>
            <person name="Cui X.M."/>
            <person name="Yuan T.T."/>
            <person name="Jiang B.G."/>
            <person name="Yang W.F."/>
            <person name="Lam T.T."/>
            <person name="Chang Q.C."/>
            <person name="Ding S.J."/>
            <person name="Wang X.J."/>
            <person name="Zhu J.G."/>
            <person name="Ruan X.D."/>
            <person name="Zhao L."/>
            <person name="Wei J.T."/>
            <person name="Ye R.Z."/>
            <person name="Que T.C."/>
            <person name="Du C.H."/>
            <person name="Zhou Y.H."/>
            <person name="Cheng J.X."/>
            <person name="Dai P.F."/>
            <person name="Guo W.B."/>
            <person name="Han X.H."/>
            <person name="Huang E.J."/>
            <person name="Li L.F."/>
            <person name="Wei W."/>
            <person name="Gao Y.C."/>
            <person name="Liu J.Z."/>
            <person name="Shao H.Z."/>
            <person name="Wang X."/>
            <person name="Wang C.C."/>
            <person name="Yang T.C."/>
            <person name="Huo Q.B."/>
            <person name="Li W."/>
            <person name="Chen H.Y."/>
            <person name="Chen S.E."/>
            <person name="Zhou L.G."/>
            <person name="Ni X.B."/>
            <person name="Tian J.H."/>
            <person name="Sheng Y."/>
            <person name="Liu T."/>
            <person name="Pan Y.S."/>
            <person name="Xia L.Y."/>
            <person name="Li J."/>
            <person name="Zhao F."/>
            <person name="Cao W.C."/>
        </authorList>
    </citation>
    <scope>NUCLEOTIDE SEQUENCE [LARGE SCALE GENOMIC DNA]</scope>
    <source>
        <strain evidence="17">HaeL-2018</strain>
    </source>
</reference>
<evidence type="ECO:0000256" key="16">
    <source>
        <dbReference type="SAM" id="Phobius"/>
    </source>
</evidence>
<evidence type="ECO:0000256" key="8">
    <source>
        <dbReference type="ARBA" id="ARBA00023053"/>
    </source>
</evidence>
<dbReference type="VEuPathDB" id="VectorBase:HLOH_059635"/>
<protein>
    <recommendedName>
        <fullName evidence="14">Sodium-dependent nutrient amino acid transporter 1</fullName>
    </recommendedName>
</protein>
<evidence type="ECO:0000256" key="5">
    <source>
        <dbReference type="ARBA" id="ARBA00022847"/>
    </source>
</evidence>
<proteinExistence type="inferred from homology"/>
<evidence type="ECO:0000256" key="14">
    <source>
        <dbReference type="ARBA" id="ARBA00040215"/>
    </source>
</evidence>
<evidence type="ECO:0000256" key="12">
    <source>
        <dbReference type="ARBA" id="ARBA00023201"/>
    </source>
</evidence>
<dbReference type="PANTHER" id="PTHR11616">
    <property type="entry name" value="SODIUM/CHLORIDE DEPENDENT TRANSPORTER"/>
    <property type="match status" value="1"/>
</dbReference>
<comment type="subcellular location">
    <subcellularLocation>
        <location evidence="1">Membrane</location>
        <topology evidence="1">Multi-pass membrane protein</topology>
    </subcellularLocation>
</comment>
<feature type="transmembrane region" description="Helical" evidence="16">
    <location>
        <begin position="105"/>
        <end position="125"/>
    </location>
</feature>
<keyword evidence="12" id="KW-0739">Sodium transport</keyword>
<dbReference type="GO" id="GO:0005886">
    <property type="term" value="C:plasma membrane"/>
    <property type="evidence" value="ECO:0007669"/>
    <property type="project" value="TreeGrafter"/>
</dbReference>
<dbReference type="GO" id="GO:0046872">
    <property type="term" value="F:metal ion binding"/>
    <property type="evidence" value="ECO:0007669"/>
    <property type="project" value="UniProtKB-KW"/>
</dbReference>
<dbReference type="GO" id="GO:0005283">
    <property type="term" value="F:amino acid:sodium symporter activity"/>
    <property type="evidence" value="ECO:0007669"/>
    <property type="project" value="TreeGrafter"/>
</dbReference>
<evidence type="ECO:0000256" key="11">
    <source>
        <dbReference type="ARBA" id="ARBA00023180"/>
    </source>
</evidence>
<sequence>MLVVYLWPSVKLAGLWIAVVETGLGKPIGLAYRLMACSRSIYEVARDMTSEPAELVIEPEEESSEEEPAVSGDARASWANQYELFLSCLGLSMALGNFWRLPIVISANGGAAFLVVYSVTSVLVGKPVYIMEFFLGQFSSQGSVAIWRCVPVGRELRVPFARRDSQEAAPLRRRRHLHVLREPADQPVPGVLDGAHHALHLAVHWRQVALVFLQRRPRAASCPSRALDLNHRLAVLYADANLSEGREISYGGRTFHAPAAYVDNLTDRCQYGTHTAAEEFYLYVLPP</sequence>
<name>A0A9J6FAG1_HAELO</name>
<keyword evidence="11" id="KW-0325">Glycoprotein</keyword>
<comment type="similarity">
    <text evidence="2">Belongs to the sodium:neurotransmitter symporter (SNF) (TC 2.A.22) family.</text>
</comment>
<keyword evidence="4 16" id="KW-0812">Transmembrane</keyword>
<dbReference type="Pfam" id="PF00209">
    <property type="entry name" value="SNF"/>
    <property type="match status" value="1"/>
</dbReference>
<keyword evidence="9" id="KW-0406">Ion transport</keyword>
<keyword evidence="6" id="KW-0029">Amino-acid transport</keyword>
<keyword evidence="10 16" id="KW-0472">Membrane</keyword>
<evidence type="ECO:0000256" key="4">
    <source>
        <dbReference type="ARBA" id="ARBA00022692"/>
    </source>
</evidence>
<evidence type="ECO:0000256" key="13">
    <source>
        <dbReference type="ARBA" id="ARBA00037785"/>
    </source>
</evidence>
<dbReference type="InterPro" id="IPR000175">
    <property type="entry name" value="Na/ntran_symport"/>
</dbReference>
<keyword evidence="3" id="KW-0813">Transport</keyword>
<comment type="caution">
    <text evidence="17">The sequence shown here is derived from an EMBL/GenBank/DDBJ whole genome shotgun (WGS) entry which is preliminary data.</text>
</comment>
<evidence type="ECO:0000313" key="18">
    <source>
        <dbReference type="Proteomes" id="UP000821853"/>
    </source>
</evidence>
<gene>
    <name evidence="17" type="ORF">HPB48_006384</name>
</gene>
<dbReference type="InterPro" id="IPR037272">
    <property type="entry name" value="SNS_sf"/>
</dbReference>
<dbReference type="GO" id="GO:0015179">
    <property type="term" value="F:L-amino acid transmembrane transporter activity"/>
    <property type="evidence" value="ECO:0007669"/>
    <property type="project" value="TreeGrafter"/>
</dbReference>
<comment type="function">
    <text evidence="13">Unusual broad substrate spectrum amino acid:sodium cotransporter that promotes absorption of the D isomers of essential amino acids. Neutral amino acids are the preferred substrates, especially methionine and phenylalanine.</text>
</comment>
<dbReference type="OrthoDB" id="6581954at2759"/>
<evidence type="ECO:0000313" key="17">
    <source>
        <dbReference type="EMBL" id="KAH9363278.1"/>
    </source>
</evidence>
<keyword evidence="18" id="KW-1185">Reference proteome</keyword>
<evidence type="ECO:0000256" key="3">
    <source>
        <dbReference type="ARBA" id="ARBA00022448"/>
    </source>
</evidence>
<evidence type="ECO:0000256" key="10">
    <source>
        <dbReference type="ARBA" id="ARBA00023136"/>
    </source>
</evidence>
<feature type="transmembrane region" description="Helical" evidence="16">
    <location>
        <begin position="12"/>
        <end position="32"/>
    </location>
</feature>
<evidence type="ECO:0000256" key="1">
    <source>
        <dbReference type="ARBA" id="ARBA00004141"/>
    </source>
</evidence>
<evidence type="ECO:0000256" key="15">
    <source>
        <dbReference type="PIRSR" id="PIRSR600175-1"/>
    </source>
</evidence>
<evidence type="ECO:0000256" key="7">
    <source>
        <dbReference type="ARBA" id="ARBA00022989"/>
    </source>
</evidence>
<evidence type="ECO:0000256" key="6">
    <source>
        <dbReference type="ARBA" id="ARBA00022970"/>
    </source>
</evidence>
<dbReference type="SUPFAM" id="SSF161070">
    <property type="entry name" value="SNF-like"/>
    <property type="match status" value="1"/>
</dbReference>
<dbReference type="Proteomes" id="UP000821853">
    <property type="component" value="Chromosome 10"/>
</dbReference>
<accession>A0A9J6FAG1</accession>
<dbReference type="GO" id="GO:0089718">
    <property type="term" value="P:amino acid import across plasma membrane"/>
    <property type="evidence" value="ECO:0007669"/>
    <property type="project" value="TreeGrafter"/>
</dbReference>
<keyword evidence="7 16" id="KW-1133">Transmembrane helix</keyword>
<keyword evidence="15" id="KW-0479">Metal-binding</keyword>
<dbReference type="AlphaFoldDB" id="A0A9J6FAG1"/>